<dbReference type="PROSITE" id="PS50097">
    <property type="entry name" value="BTB"/>
    <property type="match status" value="1"/>
</dbReference>
<keyword evidence="1" id="KW-0880">Kelch repeat</keyword>
<proteinExistence type="predicted"/>
<dbReference type="Gene3D" id="3.30.710.10">
    <property type="entry name" value="Potassium Channel Kv1.1, Chain A"/>
    <property type="match status" value="1"/>
</dbReference>
<dbReference type="PANTHER" id="PTHR45632:SF10">
    <property type="entry name" value="BTB DOMAIN-CONTAINING PROTEIN"/>
    <property type="match status" value="1"/>
</dbReference>
<dbReference type="Pfam" id="PF00651">
    <property type="entry name" value="BTB"/>
    <property type="match status" value="1"/>
</dbReference>
<keyword evidence="5" id="KW-1185">Reference proteome</keyword>
<evidence type="ECO:0000313" key="5">
    <source>
        <dbReference type="Proteomes" id="UP001186944"/>
    </source>
</evidence>
<dbReference type="PANTHER" id="PTHR45632">
    <property type="entry name" value="LD33804P"/>
    <property type="match status" value="1"/>
</dbReference>
<dbReference type="Gene3D" id="1.25.40.420">
    <property type="match status" value="1"/>
</dbReference>
<dbReference type="EMBL" id="VSWD01000012">
    <property type="protein sequence ID" value="KAK3085378.1"/>
    <property type="molecule type" value="Genomic_DNA"/>
</dbReference>
<dbReference type="SUPFAM" id="SSF54695">
    <property type="entry name" value="POZ domain"/>
    <property type="match status" value="1"/>
</dbReference>
<dbReference type="InterPro" id="IPR011333">
    <property type="entry name" value="SKP1/BTB/POZ_sf"/>
</dbReference>
<dbReference type="FunFam" id="1.25.40.420:FF:000001">
    <property type="entry name" value="Kelch-like family member 12"/>
    <property type="match status" value="1"/>
</dbReference>
<dbReference type="SMART" id="SM00875">
    <property type="entry name" value="BACK"/>
    <property type="match status" value="1"/>
</dbReference>
<dbReference type="PIRSF" id="PIRSF037037">
    <property type="entry name" value="Kelch-like_protein_gigaxonin"/>
    <property type="match status" value="1"/>
</dbReference>
<dbReference type="Proteomes" id="UP001186944">
    <property type="component" value="Unassembled WGS sequence"/>
</dbReference>
<keyword evidence="2" id="KW-0677">Repeat</keyword>
<name>A0AA89BK32_PINIB</name>
<protein>
    <recommendedName>
        <fullName evidence="3">BTB domain-containing protein</fullName>
    </recommendedName>
</protein>
<dbReference type="InterPro" id="IPR006652">
    <property type="entry name" value="Kelch_1"/>
</dbReference>
<dbReference type="CDD" id="cd18186">
    <property type="entry name" value="BTB_POZ_ZBTB_KLHL-like"/>
    <property type="match status" value="1"/>
</dbReference>
<evidence type="ECO:0000256" key="1">
    <source>
        <dbReference type="ARBA" id="ARBA00022441"/>
    </source>
</evidence>
<organism evidence="4 5">
    <name type="scientific">Pinctada imbricata</name>
    <name type="common">Atlantic pearl-oyster</name>
    <name type="synonym">Pinctada martensii</name>
    <dbReference type="NCBI Taxonomy" id="66713"/>
    <lineage>
        <taxon>Eukaryota</taxon>
        <taxon>Metazoa</taxon>
        <taxon>Spiralia</taxon>
        <taxon>Lophotrochozoa</taxon>
        <taxon>Mollusca</taxon>
        <taxon>Bivalvia</taxon>
        <taxon>Autobranchia</taxon>
        <taxon>Pteriomorphia</taxon>
        <taxon>Pterioida</taxon>
        <taxon>Pterioidea</taxon>
        <taxon>Pteriidae</taxon>
        <taxon>Pinctada</taxon>
    </lineage>
</organism>
<comment type="caution">
    <text evidence="4">The sequence shown here is derived from an EMBL/GenBank/DDBJ whole genome shotgun (WGS) entry which is preliminary data.</text>
</comment>
<reference evidence="4" key="1">
    <citation type="submission" date="2019-08" db="EMBL/GenBank/DDBJ databases">
        <title>The improved chromosome-level genome for the pearl oyster Pinctada fucata martensii using PacBio sequencing and Hi-C.</title>
        <authorList>
            <person name="Zheng Z."/>
        </authorList>
    </citation>
    <scope>NUCLEOTIDE SEQUENCE</scope>
    <source>
        <strain evidence="4">ZZ-2019</strain>
        <tissue evidence="4">Adductor muscle</tissue>
    </source>
</reference>
<dbReference type="Gene3D" id="2.120.10.80">
    <property type="entry name" value="Kelch-type beta propeller"/>
    <property type="match status" value="1"/>
</dbReference>
<dbReference type="SMART" id="SM00612">
    <property type="entry name" value="Kelch"/>
    <property type="match status" value="5"/>
</dbReference>
<dbReference type="SMART" id="SM00225">
    <property type="entry name" value="BTB"/>
    <property type="match status" value="1"/>
</dbReference>
<dbReference type="InterPro" id="IPR015915">
    <property type="entry name" value="Kelch-typ_b-propeller"/>
</dbReference>
<dbReference type="InterPro" id="IPR017096">
    <property type="entry name" value="BTB-kelch_protein"/>
</dbReference>
<accession>A0AA89BK32</accession>
<dbReference type="InterPro" id="IPR000210">
    <property type="entry name" value="BTB/POZ_dom"/>
</dbReference>
<dbReference type="Pfam" id="PF01344">
    <property type="entry name" value="Kelch_1"/>
    <property type="match status" value="3"/>
</dbReference>
<feature type="domain" description="BTB" evidence="3">
    <location>
        <begin position="66"/>
        <end position="131"/>
    </location>
</feature>
<sequence>MMASVVKDKIKKKTTNYKEIHVNRRKWKEKAGSVGVTGSGSTKSVLRLSETVLQGFEVLWRQNILCDVVILSAGRSFHVHKILLVACSDFFYDLFVENMHQSREVDLSHVCGEVLGVIIQCMYTGKIYVTSESVEEIMTTASGLGFYIVLEACEEFLIERTNPRSCLRMVARAFKFRLRRLGDKALQLCAQYFPAVRRRPQFKELPVDQLLELIQRDDLDVESELEVFQSILDWLEHRQDERLLDAPQLMGAVRLPLLSPSVIIDSVESVGYLMDVGECQDLVKEALHYHCVPARQAVLQSTRTTPRNKIRIQRMFSIGGAPRLKYEVVNDGVRMLDDDEGSWETLSHLPEPRHHHAVAVLGGFLYTWRAGRRKMTTVRLLLTYSGLTLIVRRGYTVASMISRRQSFQMAVLNNCIYAVGGRVDRNESLASVERYSPQWDMWEELTPLSSPKRCVAVAALNGKIFAVGGSGNGVISSKVECYIPSINTWEMRKPIRTPRFFAHLVPVSGSLLLVGGATIHNDGELKCVAEIEKYNPGTDTWVTITNMKTPRSEFGCCLLNNKVYVAGGYSWDTSERLKSVQCLNLDSLIWSNLAELDAPWTGSCCVTLTLFTNKAFERSHRRTKSSPHLPLTT</sequence>
<evidence type="ECO:0000259" key="3">
    <source>
        <dbReference type="PROSITE" id="PS50097"/>
    </source>
</evidence>
<dbReference type="Pfam" id="PF07707">
    <property type="entry name" value="BACK"/>
    <property type="match status" value="1"/>
</dbReference>
<gene>
    <name evidence="4" type="ORF">FSP39_002454</name>
</gene>
<dbReference type="AlphaFoldDB" id="A0AA89BK32"/>
<dbReference type="InterPro" id="IPR011705">
    <property type="entry name" value="BACK"/>
</dbReference>
<evidence type="ECO:0000256" key="2">
    <source>
        <dbReference type="ARBA" id="ARBA00022737"/>
    </source>
</evidence>
<dbReference type="SUPFAM" id="SSF117281">
    <property type="entry name" value="Kelch motif"/>
    <property type="match status" value="1"/>
</dbReference>
<evidence type="ECO:0000313" key="4">
    <source>
        <dbReference type="EMBL" id="KAK3085378.1"/>
    </source>
</evidence>